<dbReference type="GeneID" id="19112164"/>
<accession>M2LPA1</accession>
<sequence>MVERGVSRYWRYAHVDGEKLPVNIHELPAASQVTVAILTCGLSLCFSTPAPPPAANSSAATSDRQRGYCYYLVPEVPCNGREMHEDFGHQYMMSNYGAGTVAQDCFWLMGTGKKSVAPGGAWAGMPGGTAVEISWGWI</sequence>
<protein>
    <submittedName>
        <fullName evidence="1">Uncharacterized protein</fullName>
    </submittedName>
</protein>
<organism evidence="1 2">
    <name type="scientific">Baudoinia panamericana (strain UAMH 10762)</name>
    <name type="common">Angels' share fungus</name>
    <name type="synonym">Baudoinia compniacensis (strain UAMH 10762)</name>
    <dbReference type="NCBI Taxonomy" id="717646"/>
    <lineage>
        <taxon>Eukaryota</taxon>
        <taxon>Fungi</taxon>
        <taxon>Dikarya</taxon>
        <taxon>Ascomycota</taxon>
        <taxon>Pezizomycotina</taxon>
        <taxon>Dothideomycetes</taxon>
        <taxon>Dothideomycetidae</taxon>
        <taxon>Mycosphaerellales</taxon>
        <taxon>Teratosphaeriaceae</taxon>
        <taxon>Baudoinia</taxon>
    </lineage>
</organism>
<dbReference type="HOGENOM" id="CLU_1854884_0_0_1"/>
<dbReference type="OrthoDB" id="10347825at2759"/>
<dbReference type="RefSeq" id="XP_007676034.1">
    <property type="nucleotide sequence ID" value="XM_007677844.1"/>
</dbReference>
<name>M2LPA1_BAUPA</name>
<dbReference type="EMBL" id="KB445555">
    <property type="protein sequence ID" value="EMC96212.1"/>
    <property type="molecule type" value="Genomic_DNA"/>
</dbReference>
<gene>
    <name evidence="1" type="ORF">BAUCODRAFT_33560</name>
</gene>
<reference evidence="1 2" key="1">
    <citation type="journal article" date="2012" name="PLoS Pathog.">
        <title>Diverse lifestyles and strategies of plant pathogenesis encoded in the genomes of eighteen Dothideomycetes fungi.</title>
        <authorList>
            <person name="Ohm R.A."/>
            <person name="Feau N."/>
            <person name="Henrissat B."/>
            <person name="Schoch C.L."/>
            <person name="Horwitz B.A."/>
            <person name="Barry K.W."/>
            <person name="Condon B.J."/>
            <person name="Copeland A.C."/>
            <person name="Dhillon B."/>
            <person name="Glaser F."/>
            <person name="Hesse C.N."/>
            <person name="Kosti I."/>
            <person name="LaButti K."/>
            <person name="Lindquist E.A."/>
            <person name="Lucas S."/>
            <person name="Salamov A.A."/>
            <person name="Bradshaw R.E."/>
            <person name="Ciuffetti L."/>
            <person name="Hamelin R.C."/>
            <person name="Kema G.H.J."/>
            <person name="Lawrence C."/>
            <person name="Scott J.A."/>
            <person name="Spatafora J.W."/>
            <person name="Turgeon B.G."/>
            <person name="de Wit P.J.G.M."/>
            <person name="Zhong S."/>
            <person name="Goodwin S.B."/>
            <person name="Grigoriev I.V."/>
        </authorList>
    </citation>
    <scope>NUCLEOTIDE SEQUENCE [LARGE SCALE GENOMIC DNA]</scope>
    <source>
        <strain evidence="1 2">UAMH 10762</strain>
    </source>
</reference>
<dbReference type="KEGG" id="bcom:BAUCODRAFT_33560"/>
<keyword evidence="2" id="KW-1185">Reference proteome</keyword>
<evidence type="ECO:0000313" key="2">
    <source>
        <dbReference type="Proteomes" id="UP000011761"/>
    </source>
</evidence>
<dbReference type="AlphaFoldDB" id="M2LPA1"/>
<evidence type="ECO:0000313" key="1">
    <source>
        <dbReference type="EMBL" id="EMC96212.1"/>
    </source>
</evidence>
<dbReference type="Proteomes" id="UP000011761">
    <property type="component" value="Unassembled WGS sequence"/>
</dbReference>
<proteinExistence type="predicted"/>